<reference evidence="3" key="2">
    <citation type="journal article" date="2023" name="Int. J. Syst. Evol. Microbiol.">
        <title>Streptomyces marispadix sp. nov., isolated from marine beach sediment of the Northern Coast of Portugal.</title>
        <authorList>
            <person name="dos Santos J.D.N."/>
            <person name="Vitorino I.R."/>
            <person name="Kallscheuer N."/>
            <person name="Srivastava A."/>
            <person name="Krautwurst S."/>
            <person name="Marz M."/>
            <person name="Jogler C."/>
            <person name="Lobo Da Cunha A."/>
            <person name="Catita J."/>
            <person name="Goncalves H."/>
            <person name="Gonzalez I."/>
            <person name="Reyes F."/>
            <person name="Lage O.M."/>
        </authorList>
    </citation>
    <scope>NUCLEOTIDE SEQUENCE</scope>
    <source>
        <strain evidence="3">M600PL45_2</strain>
    </source>
</reference>
<dbReference type="RefSeq" id="WP_241060031.1">
    <property type="nucleotide sequence ID" value="NZ_JAKWJU010000002.1"/>
</dbReference>
<evidence type="ECO:0000313" key="3">
    <source>
        <dbReference type="EMBL" id="MCH6161537.1"/>
    </source>
</evidence>
<dbReference type="InterPro" id="IPR017520">
    <property type="entry name" value="CHP03086"/>
</dbReference>
<dbReference type="InterPro" id="IPR034660">
    <property type="entry name" value="DinB/YfiT-like"/>
</dbReference>
<dbReference type="Gene3D" id="1.20.120.450">
    <property type="entry name" value="dinb family like domain"/>
    <property type="match status" value="1"/>
</dbReference>
<dbReference type="InterPro" id="IPR017517">
    <property type="entry name" value="Maleyloyr_isom"/>
</dbReference>
<evidence type="ECO:0000259" key="2">
    <source>
        <dbReference type="Pfam" id="PF11716"/>
    </source>
</evidence>
<name>A0ABS9SZ29_9ACTN</name>
<sequence>MNADASAAQDPSTSDPRPVYERAAEQMASLFEAVRPGQLTDPTPCGEFDVGALLSHVVGGTLRIAQVGEGGGPGEPDPDAKVDSGVSGVPDDGWIEPYAQARGRFAAAWADDARLDEPVTVPWGTMPGRFALAGSVMEVVTHSWDLAQALGRQDLLDPALASFALAVARQAVPEERGEGVPFGPPLSAPEGTDDYGRLAAWLGRGWDPAPVAGRGAEQGAGQSGRDREHGRD</sequence>
<dbReference type="NCBIfam" id="TIGR03083">
    <property type="entry name" value="maleylpyruvate isomerase family mycothiol-dependent enzyme"/>
    <property type="match status" value="1"/>
</dbReference>
<feature type="region of interest" description="Disordered" evidence="1">
    <location>
        <begin position="175"/>
        <end position="194"/>
    </location>
</feature>
<feature type="domain" description="Mycothiol-dependent maleylpyruvate isomerase metal-binding" evidence="2">
    <location>
        <begin position="21"/>
        <end position="147"/>
    </location>
</feature>
<feature type="region of interest" description="Disordered" evidence="1">
    <location>
        <begin position="209"/>
        <end position="232"/>
    </location>
</feature>
<organism evidence="3 4">
    <name type="scientific">Streptomyces marispadix</name>
    <dbReference type="NCBI Taxonomy" id="2922868"/>
    <lineage>
        <taxon>Bacteria</taxon>
        <taxon>Bacillati</taxon>
        <taxon>Actinomycetota</taxon>
        <taxon>Actinomycetes</taxon>
        <taxon>Kitasatosporales</taxon>
        <taxon>Streptomycetaceae</taxon>
        <taxon>Streptomyces</taxon>
    </lineage>
</organism>
<dbReference type="Pfam" id="PF11716">
    <property type="entry name" value="MDMPI_N"/>
    <property type="match status" value="1"/>
</dbReference>
<gene>
    <name evidence="3" type="ORF">MMA15_14380</name>
</gene>
<proteinExistence type="predicted"/>
<dbReference type="InterPro" id="IPR024344">
    <property type="entry name" value="MDMPI_metal-binding"/>
</dbReference>
<keyword evidence="4" id="KW-1185">Reference proteome</keyword>
<accession>A0ABS9SZ29</accession>
<reference evidence="3" key="1">
    <citation type="submission" date="2022-03" db="EMBL/GenBank/DDBJ databases">
        <authorList>
            <person name="Santos J.D.N."/>
            <person name="Kallscheuer N."/>
            <person name="Jogler C."/>
            <person name="Lage O.M."/>
        </authorList>
    </citation>
    <scope>NUCLEOTIDE SEQUENCE</scope>
    <source>
        <strain evidence="3">M600PL45_2</strain>
    </source>
</reference>
<dbReference type="NCBIfam" id="TIGR03086">
    <property type="entry name" value="TIGR03086 family metal-binding protein"/>
    <property type="match status" value="1"/>
</dbReference>
<dbReference type="Proteomes" id="UP001166784">
    <property type="component" value="Unassembled WGS sequence"/>
</dbReference>
<dbReference type="EMBL" id="JAKWJU010000002">
    <property type="protein sequence ID" value="MCH6161537.1"/>
    <property type="molecule type" value="Genomic_DNA"/>
</dbReference>
<dbReference type="SUPFAM" id="SSF109854">
    <property type="entry name" value="DinB/YfiT-like putative metalloenzymes"/>
    <property type="match status" value="1"/>
</dbReference>
<evidence type="ECO:0000256" key="1">
    <source>
        <dbReference type="SAM" id="MobiDB-lite"/>
    </source>
</evidence>
<protein>
    <submittedName>
        <fullName evidence="3">TIGR03086 family metal-binding protein</fullName>
    </submittedName>
</protein>
<comment type="caution">
    <text evidence="3">The sequence shown here is derived from an EMBL/GenBank/DDBJ whole genome shotgun (WGS) entry which is preliminary data.</text>
</comment>
<evidence type="ECO:0000313" key="4">
    <source>
        <dbReference type="Proteomes" id="UP001166784"/>
    </source>
</evidence>